<feature type="compositionally biased region" description="Polar residues" evidence="1">
    <location>
        <begin position="16"/>
        <end position="32"/>
    </location>
</feature>
<feature type="region of interest" description="Disordered" evidence="1">
    <location>
        <begin position="1"/>
        <end position="60"/>
    </location>
</feature>
<accession>A0A6B2Q881</accession>
<organism evidence="2">
    <name type="scientific">Acinetobacter baumannii</name>
    <dbReference type="NCBI Taxonomy" id="470"/>
    <lineage>
        <taxon>Bacteria</taxon>
        <taxon>Pseudomonadati</taxon>
        <taxon>Pseudomonadota</taxon>
        <taxon>Gammaproteobacteria</taxon>
        <taxon>Moraxellales</taxon>
        <taxon>Moraxellaceae</taxon>
        <taxon>Acinetobacter</taxon>
        <taxon>Acinetobacter calcoaceticus/baumannii complex</taxon>
    </lineage>
</organism>
<feature type="compositionally biased region" description="Polar residues" evidence="1">
    <location>
        <begin position="49"/>
        <end position="59"/>
    </location>
</feature>
<gene>
    <name evidence="2" type="ORF">G3N38_01555</name>
</gene>
<dbReference type="AlphaFoldDB" id="A0A6B2Q881"/>
<protein>
    <submittedName>
        <fullName evidence="2">Uncharacterized protein</fullName>
    </submittedName>
</protein>
<comment type="caution">
    <text evidence="2">The sequence shown here is derived from an EMBL/GenBank/DDBJ whole genome shotgun (WGS) entry which is preliminary data.</text>
</comment>
<sequence>MAANKREIKTPGVTAEPNQEQQAQTPDTNQDTSTKDQADAALSHITGGDDQNTGETGPTQEELLRQELEQMRAQIAELKKSTQPEAPSAAGVAQPKKRIPVLTEKGWSTKEAD</sequence>
<evidence type="ECO:0000256" key="1">
    <source>
        <dbReference type="SAM" id="MobiDB-lite"/>
    </source>
</evidence>
<dbReference type="RefSeq" id="WP_000729778.1">
    <property type="nucleotide sequence ID" value="NZ_CAUZGP010000003.1"/>
</dbReference>
<name>A0A6B2Q881_ACIBA</name>
<proteinExistence type="predicted"/>
<evidence type="ECO:0000313" key="2">
    <source>
        <dbReference type="EMBL" id="NDX65139.1"/>
    </source>
</evidence>
<feature type="region of interest" description="Disordered" evidence="1">
    <location>
        <begin position="79"/>
        <end position="113"/>
    </location>
</feature>
<reference evidence="2" key="1">
    <citation type="submission" date="2020-02" db="EMBL/GenBank/DDBJ databases">
        <title>Whole genome shot-gun sequencing of clinical Carbapenem resistant A. baumannii.</title>
        <authorList>
            <person name="Veeraraghavan B."/>
            <person name="Mathur P."/>
            <person name="Vijayakumar S."/>
            <person name="Vasudevan K."/>
            <person name="Lincy M."/>
            <person name="Kirubananthan A."/>
        </authorList>
    </citation>
    <scope>NUCLEOTIDE SEQUENCE</scope>
    <source>
        <strain evidence="2">SP1713</strain>
    </source>
</reference>
<dbReference type="EMBL" id="JAAGSV010000001">
    <property type="protein sequence ID" value="NDX65139.1"/>
    <property type="molecule type" value="Genomic_DNA"/>
</dbReference>